<evidence type="ECO:0008006" key="2">
    <source>
        <dbReference type="Google" id="ProtNLM"/>
    </source>
</evidence>
<dbReference type="PANTHER" id="PTHR12697:SF5">
    <property type="entry name" value="DEOXYHYPUSINE HYDROXYLASE"/>
    <property type="match status" value="1"/>
</dbReference>
<accession>A0A381XVF6</accession>
<protein>
    <recommendedName>
        <fullName evidence="2">Condensin complex subunit 1 C-terminal domain-containing protein</fullName>
    </recommendedName>
</protein>
<dbReference type="InterPro" id="IPR016024">
    <property type="entry name" value="ARM-type_fold"/>
</dbReference>
<proteinExistence type="predicted"/>
<reference evidence="1" key="1">
    <citation type="submission" date="2018-05" db="EMBL/GenBank/DDBJ databases">
        <authorList>
            <person name="Lanie J.A."/>
            <person name="Ng W.-L."/>
            <person name="Kazmierczak K.M."/>
            <person name="Andrzejewski T.M."/>
            <person name="Davidsen T.M."/>
            <person name="Wayne K.J."/>
            <person name="Tettelin H."/>
            <person name="Glass J.I."/>
            <person name="Rusch D."/>
            <person name="Podicherti R."/>
            <person name="Tsui H.-C.T."/>
            <person name="Winkler M.E."/>
        </authorList>
    </citation>
    <scope>NUCLEOTIDE SEQUENCE</scope>
</reference>
<name>A0A381XVF6_9ZZZZ</name>
<dbReference type="SUPFAM" id="SSF48371">
    <property type="entry name" value="ARM repeat"/>
    <property type="match status" value="1"/>
</dbReference>
<dbReference type="Gene3D" id="1.25.10.10">
    <property type="entry name" value="Leucine-rich Repeat Variant"/>
    <property type="match status" value="1"/>
</dbReference>
<organism evidence="1">
    <name type="scientific">marine metagenome</name>
    <dbReference type="NCBI Taxonomy" id="408172"/>
    <lineage>
        <taxon>unclassified sequences</taxon>
        <taxon>metagenomes</taxon>
        <taxon>ecological metagenomes</taxon>
    </lineage>
</organism>
<dbReference type="InterPro" id="IPR011989">
    <property type="entry name" value="ARM-like"/>
</dbReference>
<gene>
    <name evidence="1" type="ORF">METZ01_LOCUS121057</name>
</gene>
<dbReference type="AlphaFoldDB" id="A0A381XVF6"/>
<dbReference type="PANTHER" id="PTHR12697">
    <property type="entry name" value="PBS LYASE HEAT-LIKE PROTEIN"/>
    <property type="match status" value="1"/>
</dbReference>
<evidence type="ECO:0000313" key="1">
    <source>
        <dbReference type="EMBL" id="SVA68203.1"/>
    </source>
</evidence>
<dbReference type="EMBL" id="UINC01016370">
    <property type="protein sequence ID" value="SVA68203.1"/>
    <property type="molecule type" value="Genomic_DNA"/>
</dbReference>
<dbReference type="Pfam" id="PF13646">
    <property type="entry name" value="HEAT_2"/>
    <property type="match status" value="1"/>
</dbReference>
<dbReference type="GO" id="GO:0016491">
    <property type="term" value="F:oxidoreductase activity"/>
    <property type="evidence" value="ECO:0007669"/>
    <property type="project" value="TreeGrafter"/>
</dbReference>
<sequence length="177" mass="19969">MDESKIDKTEISEHTHTQNLEIIKKIISKLDDQNIQVRGEAFYSLFLNENDISDILIDGLNSESNNVKGFLSLVLANRGDSNAIPHVERLIQDASSMVRSYAIGALAHLNAQQSINLIRNCFDDKKIEVRKNAVQAFFKIGGKIFDNEIEKLSENADEELIFLLEKYEKMSNGPEGI</sequence>